<accession>A0A2U3EQD1</accession>
<sequence>MSKLGRLVDNTGPLSPICLKRREGNAAVTETSAWSAMGARSSGTVALSPISTSRACKTFGCDSTLACLGNISPHADPRQDNGRPSAPRGQDDLRRRSVVAVASAADADEARSSTVLRNAGHLANRRPNGCFPPLPVTGRQDWRVRVGIRKHEWRTNMDCHRHHAWRVNRRRRVSSIRDRAPATAVSFITSVANACAPPGTRAARPGANVEKPGSLALPAGGPQTTLGRL</sequence>
<name>A0A2U3EQD1_PURLI</name>
<dbReference type="Proteomes" id="UP000245956">
    <property type="component" value="Unassembled WGS sequence"/>
</dbReference>
<evidence type="ECO:0000313" key="3">
    <source>
        <dbReference type="EMBL" id="PWI76680.1"/>
    </source>
</evidence>
<gene>
    <name evidence="3" type="ORF">PCL_03874</name>
    <name evidence="2" type="ORF">Purlil1_3579</name>
</gene>
<dbReference type="AlphaFoldDB" id="A0A2U3EQD1"/>
<dbReference type="Proteomes" id="UP001287286">
    <property type="component" value="Unassembled WGS sequence"/>
</dbReference>
<evidence type="ECO:0000313" key="2">
    <source>
        <dbReference type="EMBL" id="KAK4092326.1"/>
    </source>
</evidence>
<dbReference type="EMBL" id="JAWRVI010000009">
    <property type="protein sequence ID" value="KAK4092326.1"/>
    <property type="molecule type" value="Genomic_DNA"/>
</dbReference>
<protein>
    <submittedName>
        <fullName evidence="3">Uncharacterized protein</fullName>
    </submittedName>
</protein>
<proteinExistence type="predicted"/>
<feature type="region of interest" description="Disordered" evidence="1">
    <location>
        <begin position="199"/>
        <end position="229"/>
    </location>
</feature>
<evidence type="ECO:0000313" key="5">
    <source>
        <dbReference type="Proteomes" id="UP001287286"/>
    </source>
</evidence>
<keyword evidence="5" id="KW-1185">Reference proteome</keyword>
<reference evidence="3" key="1">
    <citation type="submission" date="2015-05" db="EMBL/GenBank/DDBJ databases">
        <authorList>
            <person name="Wang D.B."/>
            <person name="Wang M."/>
        </authorList>
    </citation>
    <scope>NUCLEOTIDE SEQUENCE</scope>
    <source>
        <strain evidence="3">36-1</strain>
    </source>
</reference>
<feature type="region of interest" description="Disordered" evidence="1">
    <location>
        <begin position="73"/>
        <end position="96"/>
    </location>
</feature>
<evidence type="ECO:0000313" key="4">
    <source>
        <dbReference type="Proteomes" id="UP000245956"/>
    </source>
</evidence>
<dbReference type="EMBL" id="LCWV01000001">
    <property type="protein sequence ID" value="PWI76680.1"/>
    <property type="molecule type" value="Genomic_DNA"/>
</dbReference>
<evidence type="ECO:0000256" key="1">
    <source>
        <dbReference type="SAM" id="MobiDB-lite"/>
    </source>
</evidence>
<organism evidence="3 4">
    <name type="scientific">Purpureocillium lilacinum</name>
    <name type="common">Paecilomyces lilacinus</name>
    <dbReference type="NCBI Taxonomy" id="33203"/>
    <lineage>
        <taxon>Eukaryota</taxon>
        <taxon>Fungi</taxon>
        <taxon>Dikarya</taxon>
        <taxon>Ascomycota</taxon>
        <taxon>Pezizomycotina</taxon>
        <taxon>Sordariomycetes</taxon>
        <taxon>Hypocreomycetidae</taxon>
        <taxon>Hypocreales</taxon>
        <taxon>Ophiocordycipitaceae</taxon>
        <taxon>Purpureocillium</taxon>
    </lineage>
</organism>
<reference evidence="3 4" key="2">
    <citation type="journal article" date="2016" name="Front. Microbiol.">
        <title>Genome and transcriptome sequences reveal the specific parasitism of the nematophagous Purpureocillium lilacinum 36-1.</title>
        <authorList>
            <person name="Xie J."/>
            <person name="Li S."/>
            <person name="Mo C."/>
            <person name="Xiao X."/>
            <person name="Peng D."/>
            <person name="Wang G."/>
            <person name="Xiao Y."/>
        </authorList>
    </citation>
    <scope>NUCLEOTIDE SEQUENCE [LARGE SCALE GENOMIC DNA]</scope>
    <source>
        <strain evidence="3 4">36-1</strain>
    </source>
</reference>
<comment type="caution">
    <text evidence="3">The sequence shown here is derived from an EMBL/GenBank/DDBJ whole genome shotgun (WGS) entry which is preliminary data.</text>
</comment>
<reference evidence="2" key="3">
    <citation type="submission" date="2023-11" db="EMBL/GenBank/DDBJ databases">
        <authorList>
            <person name="Beijen E."/>
            <person name="Ohm R.A."/>
        </authorList>
    </citation>
    <scope>NUCLEOTIDE SEQUENCE</scope>
    <source>
        <strain evidence="2">CBS 150709</strain>
    </source>
</reference>
<reference evidence="2 5" key="4">
    <citation type="journal article" date="2024" name="Microbiol. Resour. Announc.">
        <title>Genome annotations for the ascomycete fungi Trichoderma harzianum, Trichoderma aggressivum, and Purpureocillium lilacinum.</title>
        <authorList>
            <person name="Beijen E.P.W."/>
            <person name="Ohm R.A."/>
        </authorList>
    </citation>
    <scope>NUCLEOTIDE SEQUENCE [LARGE SCALE GENOMIC DNA]</scope>
    <source>
        <strain evidence="2 5">CBS 150709</strain>
    </source>
</reference>